<dbReference type="RefSeq" id="WP_044921338.1">
    <property type="nucleotide sequence ID" value="NZ_CYXR01000009.1"/>
</dbReference>
<comment type="similarity">
    <text evidence="6">Belongs to the vsr family.</text>
</comment>
<dbReference type="GO" id="GO:0004519">
    <property type="term" value="F:endonuclease activity"/>
    <property type="evidence" value="ECO:0007669"/>
    <property type="project" value="UniProtKB-KW"/>
</dbReference>
<dbReference type="InterPro" id="IPR011335">
    <property type="entry name" value="Restrct_endonuc-II-like"/>
</dbReference>
<dbReference type="SUPFAM" id="SSF52980">
    <property type="entry name" value="Restriction endonuclease-like"/>
    <property type="match status" value="1"/>
</dbReference>
<keyword evidence="4 6" id="KW-0378">Hydrolase</keyword>
<keyword evidence="1 6" id="KW-0540">Nuclease</keyword>
<gene>
    <name evidence="7" type="primary">vsr</name>
    <name evidence="7" type="ORF">ERS852574_01555</name>
</gene>
<evidence type="ECO:0000313" key="7">
    <source>
        <dbReference type="EMBL" id="CUM91622.1"/>
    </source>
</evidence>
<dbReference type="CDD" id="cd00221">
    <property type="entry name" value="Vsr"/>
    <property type="match status" value="1"/>
</dbReference>
<dbReference type="AlphaFoldDB" id="A0A174M9F1"/>
<evidence type="ECO:0000256" key="2">
    <source>
        <dbReference type="ARBA" id="ARBA00022759"/>
    </source>
</evidence>
<dbReference type="InterPro" id="IPR007569">
    <property type="entry name" value="DUF559"/>
</dbReference>
<protein>
    <recommendedName>
        <fullName evidence="6">Very short patch repair endonuclease</fullName>
        <ecNumber evidence="6">3.1.-.-</ecNumber>
    </recommendedName>
</protein>
<keyword evidence="5 6" id="KW-0234">DNA repair</keyword>
<keyword evidence="2 6" id="KW-0255">Endonuclease</keyword>
<keyword evidence="3 6" id="KW-0227">DNA damage</keyword>
<evidence type="ECO:0000256" key="6">
    <source>
        <dbReference type="PIRNR" id="PIRNR018267"/>
    </source>
</evidence>
<evidence type="ECO:0000256" key="1">
    <source>
        <dbReference type="ARBA" id="ARBA00022722"/>
    </source>
</evidence>
<dbReference type="GO" id="GO:0006298">
    <property type="term" value="P:mismatch repair"/>
    <property type="evidence" value="ECO:0007669"/>
    <property type="project" value="UniProtKB-UniRule"/>
</dbReference>
<dbReference type="Pfam" id="PF04480">
    <property type="entry name" value="DUF559"/>
    <property type="match status" value="1"/>
</dbReference>
<dbReference type="Pfam" id="PF03852">
    <property type="entry name" value="Vsr"/>
    <property type="match status" value="1"/>
</dbReference>
<dbReference type="EC" id="3.1.-.-" evidence="6"/>
<dbReference type="Proteomes" id="UP000095727">
    <property type="component" value="Unassembled WGS sequence"/>
</dbReference>
<evidence type="ECO:0000256" key="5">
    <source>
        <dbReference type="ARBA" id="ARBA00023204"/>
    </source>
</evidence>
<evidence type="ECO:0000256" key="4">
    <source>
        <dbReference type="ARBA" id="ARBA00022801"/>
    </source>
</evidence>
<sequence>MADNLTAEQRKKNMQNIKSKDTKIELALRKALWSKGYRYRKNYQKLPGKPDIVLTKYKIVIFCDSEFFHGKDWEVLKPRLQKAKNSDYWIKKISRNKERDIEIEKQLLFEGWTVIRFWGKDILKNTDECVQVIEETIFDLKMEEDFVEVEE</sequence>
<accession>A0A174M9F1</accession>
<dbReference type="EMBL" id="CYXR01000009">
    <property type="protein sequence ID" value="CUM91622.1"/>
    <property type="molecule type" value="Genomic_DNA"/>
</dbReference>
<reference evidence="7 8" key="1">
    <citation type="submission" date="2015-09" db="EMBL/GenBank/DDBJ databases">
        <authorList>
            <consortium name="Pathogen Informatics"/>
        </authorList>
    </citation>
    <scope>NUCLEOTIDE SEQUENCE [LARGE SCALE GENOMIC DNA]</scope>
    <source>
        <strain evidence="7 8">2789STDY5834962</strain>
    </source>
</reference>
<evidence type="ECO:0000313" key="8">
    <source>
        <dbReference type="Proteomes" id="UP000095727"/>
    </source>
</evidence>
<organism evidence="7 8">
    <name type="scientific">Coprococcus comes</name>
    <dbReference type="NCBI Taxonomy" id="410072"/>
    <lineage>
        <taxon>Bacteria</taxon>
        <taxon>Bacillati</taxon>
        <taxon>Bacillota</taxon>
        <taxon>Clostridia</taxon>
        <taxon>Lachnospirales</taxon>
        <taxon>Lachnospiraceae</taxon>
        <taxon>Coprococcus</taxon>
    </lineage>
</organism>
<dbReference type="Gene3D" id="3.40.960.10">
    <property type="entry name" value="VSR Endonuclease"/>
    <property type="match status" value="1"/>
</dbReference>
<dbReference type="PIRSF" id="PIRSF018267">
    <property type="entry name" value="VSR_endonuc"/>
    <property type="match status" value="1"/>
</dbReference>
<dbReference type="InterPro" id="IPR004603">
    <property type="entry name" value="DNA_mismatch_endonuc_vsr"/>
</dbReference>
<evidence type="ECO:0000256" key="3">
    <source>
        <dbReference type="ARBA" id="ARBA00022763"/>
    </source>
</evidence>
<proteinExistence type="inferred from homology"/>
<dbReference type="GO" id="GO:0016787">
    <property type="term" value="F:hydrolase activity"/>
    <property type="evidence" value="ECO:0007669"/>
    <property type="project" value="UniProtKB-KW"/>
</dbReference>
<name>A0A174M9F1_9FIRM</name>
<dbReference type="NCBIfam" id="TIGR00632">
    <property type="entry name" value="vsr"/>
    <property type="match status" value="1"/>
</dbReference>
<dbReference type="OrthoDB" id="9801520at2"/>
<comment type="function">
    <text evidence="6">May nick specific sequences that contain T:G mispairs resulting from m5C-deamination.</text>
</comment>